<sequence>MIFVMFMPPNVTPPIQPMDQNVLRLTKLFYRNSLLSSIITGNDTVGEALKKTKLRDAVIHLMAAWEKLNPDMISKCWRNILDFTDALDEDDLPLSRIRQQLIEERAADPIRDTIALLGAIGPAEYTAVDIEEWNKDSVIEGASLEEAENMDSNESGIEIEEQPIITIKHSEAVQALTVSVEWAKQNAINLSDITTLKNILEKAVLANISAKQTQSKITSYFRTNN</sequence>
<protein>
    <submittedName>
        <fullName evidence="3">Jerky protein homolog-like</fullName>
    </submittedName>
</protein>
<dbReference type="InParanoid" id="A0A6J2XIQ6"/>
<name>A0A6J2XIQ6_SITOR</name>
<evidence type="ECO:0000259" key="1">
    <source>
        <dbReference type="Pfam" id="PF03184"/>
    </source>
</evidence>
<dbReference type="InterPro" id="IPR004875">
    <property type="entry name" value="DDE_SF_endonuclease_dom"/>
</dbReference>
<dbReference type="KEGG" id="soy:115878863"/>
<dbReference type="GeneID" id="115878863"/>
<dbReference type="OrthoDB" id="6749896at2759"/>
<evidence type="ECO:0000313" key="2">
    <source>
        <dbReference type="Proteomes" id="UP000504635"/>
    </source>
</evidence>
<dbReference type="RefSeq" id="XP_030751343.1">
    <property type="nucleotide sequence ID" value="XM_030895483.1"/>
</dbReference>
<keyword evidence="2" id="KW-1185">Reference proteome</keyword>
<evidence type="ECO:0000313" key="3">
    <source>
        <dbReference type="RefSeq" id="XP_030751343.1"/>
    </source>
</evidence>
<dbReference type="Pfam" id="PF03184">
    <property type="entry name" value="DDE_1"/>
    <property type="match status" value="1"/>
</dbReference>
<gene>
    <name evidence="3" type="primary">LOC115878863</name>
</gene>
<organism evidence="2 3">
    <name type="scientific">Sitophilus oryzae</name>
    <name type="common">Rice weevil</name>
    <name type="synonym">Curculio oryzae</name>
    <dbReference type="NCBI Taxonomy" id="7048"/>
    <lineage>
        <taxon>Eukaryota</taxon>
        <taxon>Metazoa</taxon>
        <taxon>Ecdysozoa</taxon>
        <taxon>Arthropoda</taxon>
        <taxon>Hexapoda</taxon>
        <taxon>Insecta</taxon>
        <taxon>Pterygota</taxon>
        <taxon>Neoptera</taxon>
        <taxon>Endopterygota</taxon>
        <taxon>Coleoptera</taxon>
        <taxon>Polyphaga</taxon>
        <taxon>Cucujiformia</taxon>
        <taxon>Curculionidae</taxon>
        <taxon>Dryophthorinae</taxon>
        <taxon>Sitophilus</taxon>
    </lineage>
</organism>
<reference evidence="3" key="1">
    <citation type="submission" date="2025-08" db="UniProtKB">
        <authorList>
            <consortium name="RefSeq"/>
        </authorList>
    </citation>
    <scope>IDENTIFICATION</scope>
    <source>
        <tissue evidence="3">Gonads</tissue>
    </source>
</reference>
<proteinExistence type="predicted"/>
<accession>A0A6J2XIQ6</accession>
<feature type="domain" description="DDE-1" evidence="1">
    <location>
        <begin position="2"/>
        <end position="77"/>
    </location>
</feature>
<dbReference type="AlphaFoldDB" id="A0A6J2XIQ6"/>
<dbReference type="Proteomes" id="UP000504635">
    <property type="component" value="Unplaced"/>
</dbReference>
<dbReference type="GO" id="GO:0003676">
    <property type="term" value="F:nucleic acid binding"/>
    <property type="evidence" value="ECO:0007669"/>
    <property type="project" value="InterPro"/>
</dbReference>